<accession>A0A6P8HMT7</accession>
<dbReference type="SUPFAM" id="SSF88659">
    <property type="entry name" value="Sigma3 and sigma4 domains of RNA polymerase sigma factors"/>
    <property type="match status" value="1"/>
</dbReference>
<dbReference type="InParanoid" id="A0A6P8HMT7"/>
<feature type="transmembrane region" description="Helical" evidence="2">
    <location>
        <begin position="209"/>
        <end position="234"/>
    </location>
</feature>
<evidence type="ECO:0000256" key="2">
    <source>
        <dbReference type="SAM" id="Phobius"/>
    </source>
</evidence>
<dbReference type="RefSeq" id="XP_031553965.1">
    <property type="nucleotide sequence ID" value="XM_031698105.1"/>
</dbReference>
<dbReference type="Proteomes" id="UP000515163">
    <property type="component" value="Unplaced"/>
</dbReference>
<protein>
    <submittedName>
        <fullName evidence="5">Uncharacterized protein LOC116290987</fullName>
    </submittedName>
</protein>
<dbReference type="OrthoDB" id="5979519at2759"/>
<feature type="chain" id="PRO_5028036940" evidence="3">
    <location>
        <begin position="25"/>
        <end position="506"/>
    </location>
</feature>
<keyword evidence="3" id="KW-0732">Signal</keyword>
<dbReference type="InterPro" id="IPR013324">
    <property type="entry name" value="RNA_pol_sigma_r3/r4-like"/>
</dbReference>
<evidence type="ECO:0000313" key="4">
    <source>
        <dbReference type="Proteomes" id="UP000515163"/>
    </source>
</evidence>
<reference evidence="5" key="1">
    <citation type="submission" date="2025-08" db="UniProtKB">
        <authorList>
            <consortium name="RefSeq"/>
        </authorList>
    </citation>
    <scope>IDENTIFICATION</scope>
    <source>
        <tissue evidence="5">Tentacle</tissue>
    </source>
</reference>
<keyword evidence="2" id="KW-1133">Transmembrane helix</keyword>
<feature type="signal peptide" evidence="3">
    <location>
        <begin position="1"/>
        <end position="24"/>
    </location>
</feature>
<evidence type="ECO:0000313" key="5">
    <source>
        <dbReference type="RefSeq" id="XP_031553965.1"/>
    </source>
</evidence>
<evidence type="ECO:0000256" key="3">
    <source>
        <dbReference type="SAM" id="SignalP"/>
    </source>
</evidence>
<dbReference type="AlphaFoldDB" id="A0A6P8HMT7"/>
<evidence type="ECO:0000256" key="1">
    <source>
        <dbReference type="SAM" id="Coils"/>
    </source>
</evidence>
<keyword evidence="2" id="KW-0812">Transmembrane</keyword>
<gene>
    <name evidence="5" type="primary">LOC116290987</name>
</gene>
<keyword evidence="1" id="KW-0175">Coiled coil</keyword>
<feature type="coiled-coil region" evidence="1">
    <location>
        <begin position="233"/>
        <end position="270"/>
    </location>
</feature>
<dbReference type="GeneID" id="116290987"/>
<proteinExistence type="predicted"/>
<keyword evidence="2" id="KW-0472">Membrane</keyword>
<organism evidence="4 5">
    <name type="scientific">Actinia tenebrosa</name>
    <name type="common">Australian red waratah sea anemone</name>
    <dbReference type="NCBI Taxonomy" id="6105"/>
    <lineage>
        <taxon>Eukaryota</taxon>
        <taxon>Metazoa</taxon>
        <taxon>Cnidaria</taxon>
        <taxon>Anthozoa</taxon>
        <taxon>Hexacorallia</taxon>
        <taxon>Actiniaria</taxon>
        <taxon>Actiniidae</taxon>
        <taxon>Actinia</taxon>
    </lineage>
</organism>
<name>A0A6P8HMT7_ACTTE</name>
<sequence>MGQLTGRSAVLLCFMILHHDFIIARNHIPYSGDKELEKDVVYDSLGPVYIGHDVAAFYDDVNSELKDDNLYSRTLSSSNNSNLTKSLQKTEGGRRRNFSRNYVVTQVVFNLQCHLKNARQVTAIVQKVEFVLTFDKDALRCTVQTLLQLVSQQISSTLTTANAKQILQAAPKAKALLGFTDDAIKASVRSSSILKVVSRSSGTVRALKFFKGAGVVLSVIGIGVDIFSIVSTVLECRDRRDKAKESLNKLKEAEQEAIKAEKEVALYCDEVTTFWKENVIPAVCSESLKQALRGVKDLVQSAVSKNEELKKALEYIDQFTERIDKAGAAKTNTLLKNLFKGLASVEFTMSCYSNKFKLIGHVINGCKMGTATLDKLFDGGIKLFPANSEECQTRSGLVYTSNENISNIVKEAAKVQGFHTKCPLNNLDLKELVCMKKREGITVEEIAEESNISEADVKRIVEKCTQELTPKEKKVVCSLRASTDWTDEVIAKKLKLSVKEVKNVSC</sequence>
<dbReference type="KEGG" id="aten:116290987"/>
<keyword evidence="4" id="KW-1185">Reference proteome</keyword>